<dbReference type="EMBL" id="CP089977">
    <property type="protein sequence ID" value="UXZ04078.1"/>
    <property type="molecule type" value="Genomic_DNA"/>
</dbReference>
<proteinExistence type="predicted"/>
<accession>A0ABY6F1W5</accession>
<keyword evidence="1" id="KW-0472">Membrane</keyword>
<feature type="transmembrane region" description="Helical" evidence="1">
    <location>
        <begin position="12"/>
        <end position="29"/>
    </location>
</feature>
<name>A0ABY6F1W5_9GAMM</name>
<keyword evidence="3" id="KW-1185">Reference proteome</keyword>
<gene>
    <name evidence="2" type="ORF">LU297_05510</name>
</gene>
<evidence type="ECO:0000256" key="1">
    <source>
        <dbReference type="SAM" id="Phobius"/>
    </source>
</evidence>
<keyword evidence="1" id="KW-1133">Transmembrane helix</keyword>
<dbReference type="Proteomes" id="UP001063782">
    <property type="component" value="Chromosome"/>
</dbReference>
<reference evidence="2" key="1">
    <citation type="submission" date="2021-12" db="EMBL/GenBank/DDBJ databases">
        <title>taxonomy of Moraxella sp. ZY201224.</title>
        <authorList>
            <person name="Li F."/>
        </authorList>
    </citation>
    <scope>NUCLEOTIDE SEQUENCE</scope>
    <source>
        <strain evidence="2">ZY201224</strain>
    </source>
</reference>
<organism evidence="2 3">
    <name type="scientific">Moraxella nasicaprae</name>
    <dbReference type="NCBI Taxonomy" id="2904122"/>
    <lineage>
        <taxon>Bacteria</taxon>
        <taxon>Pseudomonadati</taxon>
        <taxon>Pseudomonadota</taxon>
        <taxon>Gammaproteobacteria</taxon>
        <taxon>Moraxellales</taxon>
        <taxon>Moraxellaceae</taxon>
        <taxon>Moraxella</taxon>
    </lineage>
</organism>
<dbReference type="RefSeq" id="WP_263075558.1">
    <property type="nucleotide sequence ID" value="NZ_CP089977.1"/>
</dbReference>
<evidence type="ECO:0000313" key="3">
    <source>
        <dbReference type="Proteomes" id="UP001063782"/>
    </source>
</evidence>
<protein>
    <submittedName>
        <fullName evidence="2">Uncharacterized protein</fullName>
    </submittedName>
</protein>
<keyword evidence="1" id="KW-0812">Transmembrane</keyword>
<sequence>MTANNKTNKPVILWIVIGLILFLLLWFGISSDESAQAPTDVPKSPPTAVIYPTDDWQLPSRQSAKMTDIKAVLGDVIQTQSSLDFYGRPATLSYYRQAFLPPLYTVESDRLFELVWYYPTPTDSDADKRAGQEYAKRAHELMGVATGELGANLIKALVQGKTISKLDLGDFYVVQAACKPYRCRVILSY</sequence>
<evidence type="ECO:0000313" key="2">
    <source>
        <dbReference type="EMBL" id="UXZ04078.1"/>
    </source>
</evidence>